<comment type="catalytic activity">
    <reaction evidence="15 17 19">
        <text>(6S)-NADHX + ADP = AMP + phosphate + NADH + H(+)</text>
        <dbReference type="Rhea" id="RHEA:32223"/>
        <dbReference type="ChEBI" id="CHEBI:15378"/>
        <dbReference type="ChEBI" id="CHEBI:43474"/>
        <dbReference type="ChEBI" id="CHEBI:57945"/>
        <dbReference type="ChEBI" id="CHEBI:64074"/>
        <dbReference type="ChEBI" id="CHEBI:456215"/>
        <dbReference type="ChEBI" id="CHEBI:456216"/>
        <dbReference type="EC" id="4.2.1.136"/>
    </reaction>
</comment>
<organism evidence="22 23">
    <name type="scientific">Nitrosospira multiformis</name>
    <dbReference type="NCBI Taxonomy" id="1231"/>
    <lineage>
        <taxon>Bacteria</taxon>
        <taxon>Pseudomonadati</taxon>
        <taxon>Pseudomonadota</taxon>
        <taxon>Betaproteobacteria</taxon>
        <taxon>Nitrosomonadales</taxon>
        <taxon>Nitrosomonadaceae</taxon>
        <taxon>Nitrosospira</taxon>
    </lineage>
</organism>
<comment type="similarity">
    <text evidence="3 19">In the N-terminal section; belongs to the NnrE/AIBP family.</text>
</comment>
<proteinExistence type="inferred from homology"/>
<feature type="binding site" evidence="18">
    <location>
        <position position="165"/>
    </location>
    <ligand>
        <name>K(+)</name>
        <dbReference type="ChEBI" id="CHEBI:29103"/>
    </ligand>
</feature>
<keyword evidence="22" id="KW-0418">Kinase</keyword>
<evidence type="ECO:0000259" key="20">
    <source>
        <dbReference type="PROSITE" id="PS51383"/>
    </source>
</evidence>
<evidence type="ECO:0000256" key="4">
    <source>
        <dbReference type="ARBA" id="ARBA00009524"/>
    </source>
</evidence>
<feature type="domain" description="YjeF N-terminal" evidence="21">
    <location>
        <begin position="14"/>
        <end position="219"/>
    </location>
</feature>
<dbReference type="Gene3D" id="3.40.1190.20">
    <property type="match status" value="1"/>
</dbReference>
<comment type="similarity">
    <text evidence="4 19">In the C-terminal section; belongs to the NnrD/CARKD family.</text>
</comment>
<comment type="cofactor">
    <cofactor evidence="17">
        <name>Mg(2+)</name>
        <dbReference type="ChEBI" id="CHEBI:18420"/>
    </cofactor>
</comment>
<feature type="binding site" evidence="17">
    <location>
        <position position="373"/>
    </location>
    <ligand>
        <name>(6S)-NADPHX</name>
        <dbReference type="ChEBI" id="CHEBI:64076"/>
    </ligand>
</feature>
<evidence type="ECO:0000256" key="9">
    <source>
        <dbReference type="ARBA" id="ARBA00022958"/>
    </source>
</evidence>
<comment type="subunit">
    <text evidence="17">Homotetramer.</text>
</comment>
<evidence type="ECO:0000256" key="7">
    <source>
        <dbReference type="ARBA" id="ARBA00022840"/>
    </source>
</evidence>
<evidence type="ECO:0000256" key="15">
    <source>
        <dbReference type="ARBA" id="ARBA00048238"/>
    </source>
</evidence>
<keyword evidence="13" id="KW-0511">Multifunctional enzyme</keyword>
<evidence type="ECO:0000313" key="23">
    <source>
        <dbReference type="Proteomes" id="UP000183471"/>
    </source>
</evidence>
<keyword evidence="23" id="KW-1185">Reference proteome</keyword>
<evidence type="ECO:0000256" key="18">
    <source>
        <dbReference type="HAMAP-Rule" id="MF_01966"/>
    </source>
</evidence>
<evidence type="ECO:0000256" key="17">
    <source>
        <dbReference type="HAMAP-Rule" id="MF_01965"/>
    </source>
</evidence>
<evidence type="ECO:0000256" key="19">
    <source>
        <dbReference type="PIRNR" id="PIRNR017184"/>
    </source>
</evidence>
<dbReference type="PROSITE" id="PS51385">
    <property type="entry name" value="YJEF_N"/>
    <property type="match status" value="1"/>
</dbReference>
<comment type="catalytic activity">
    <reaction evidence="16 17 19">
        <text>(6S)-NADPHX + ADP = AMP + phosphate + NADPH + H(+)</text>
        <dbReference type="Rhea" id="RHEA:32235"/>
        <dbReference type="ChEBI" id="CHEBI:15378"/>
        <dbReference type="ChEBI" id="CHEBI:43474"/>
        <dbReference type="ChEBI" id="CHEBI:57783"/>
        <dbReference type="ChEBI" id="CHEBI:64076"/>
        <dbReference type="ChEBI" id="CHEBI:456215"/>
        <dbReference type="ChEBI" id="CHEBI:456216"/>
        <dbReference type="EC" id="4.2.1.136"/>
    </reaction>
</comment>
<feature type="domain" description="YjeF C-terminal" evidence="20">
    <location>
        <begin position="228"/>
        <end position="500"/>
    </location>
</feature>
<keyword evidence="10 17" id="KW-0520">NAD</keyword>
<comment type="cofactor">
    <cofactor evidence="18 19">
        <name>K(+)</name>
        <dbReference type="ChEBI" id="CHEBI:29103"/>
    </cofactor>
    <text evidence="18 19">Binds 1 potassium ion per subunit.</text>
</comment>
<dbReference type="HAMAP" id="MF_01965">
    <property type="entry name" value="NADHX_dehydratase"/>
    <property type="match status" value="1"/>
</dbReference>
<dbReference type="PANTHER" id="PTHR12592">
    <property type="entry name" value="ATP-DEPENDENT (S)-NAD(P)H-HYDRATE DEHYDRATASE FAMILY MEMBER"/>
    <property type="match status" value="1"/>
</dbReference>
<keyword evidence="6 17" id="KW-0547">Nucleotide-binding</keyword>
<evidence type="ECO:0000256" key="14">
    <source>
        <dbReference type="ARBA" id="ARBA00025153"/>
    </source>
</evidence>
<dbReference type="EC" id="5.1.99.6" evidence="19"/>
<feature type="binding site" evidence="17">
    <location>
        <position position="320"/>
    </location>
    <ligand>
        <name>(6S)-NADPHX</name>
        <dbReference type="ChEBI" id="CHEBI:64076"/>
    </ligand>
</feature>
<dbReference type="EMBL" id="FNKY01000001">
    <property type="protein sequence ID" value="SDQ25689.1"/>
    <property type="molecule type" value="Genomic_DNA"/>
</dbReference>
<evidence type="ECO:0000256" key="6">
    <source>
        <dbReference type="ARBA" id="ARBA00022741"/>
    </source>
</evidence>
<comment type="caution">
    <text evidence="22">The sequence shown here is derived from an EMBL/GenBank/DDBJ whole genome shotgun (WGS) entry which is preliminary data.</text>
</comment>
<gene>
    <name evidence="18" type="primary">nnrE</name>
    <name evidence="17" type="synonym">nnrD</name>
    <name evidence="22" type="ORF">SAMN05216402_0044</name>
</gene>
<feature type="binding site" evidence="18">
    <location>
        <position position="162"/>
    </location>
    <ligand>
        <name>(6S)-NADPHX</name>
        <dbReference type="ChEBI" id="CHEBI:64076"/>
    </ligand>
</feature>
<dbReference type="InterPro" id="IPR029056">
    <property type="entry name" value="Ribokinase-like"/>
</dbReference>
<keyword evidence="22" id="KW-0808">Transferase</keyword>
<protein>
    <recommendedName>
        <fullName evidence="19">Bifunctional NAD(P)H-hydrate repair enzyme</fullName>
    </recommendedName>
    <alternativeName>
        <fullName evidence="19">Nicotinamide nucleotide repair protein</fullName>
    </alternativeName>
    <domain>
        <recommendedName>
            <fullName evidence="19">ADP-dependent (S)-NAD(P)H-hydrate dehydratase</fullName>
            <ecNumber evidence="19">4.2.1.136</ecNumber>
        </recommendedName>
        <alternativeName>
            <fullName evidence="19">ADP-dependent NAD(P)HX dehydratase</fullName>
        </alternativeName>
    </domain>
    <domain>
        <recommendedName>
            <fullName evidence="19">NAD(P)H-hydrate epimerase</fullName>
            <ecNumber evidence="19">5.1.99.6</ecNumber>
        </recommendedName>
    </domain>
</protein>
<dbReference type="PANTHER" id="PTHR12592:SF0">
    <property type="entry name" value="ATP-DEPENDENT (S)-NAD(P)H-HYDRATE DEHYDRATASE"/>
    <property type="match status" value="1"/>
</dbReference>
<dbReference type="Gene3D" id="3.40.50.10260">
    <property type="entry name" value="YjeF N-terminal domain"/>
    <property type="match status" value="1"/>
</dbReference>
<evidence type="ECO:0000256" key="11">
    <source>
        <dbReference type="ARBA" id="ARBA00023235"/>
    </source>
</evidence>
<evidence type="ECO:0000256" key="5">
    <source>
        <dbReference type="ARBA" id="ARBA00022723"/>
    </source>
</evidence>
<feature type="binding site" evidence="17">
    <location>
        <begin position="410"/>
        <end position="414"/>
    </location>
    <ligand>
        <name>AMP</name>
        <dbReference type="ChEBI" id="CHEBI:456215"/>
    </ligand>
</feature>
<dbReference type="PROSITE" id="PS51383">
    <property type="entry name" value="YJEF_C_3"/>
    <property type="match status" value="1"/>
</dbReference>
<dbReference type="InterPro" id="IPR036652">
    <property type="entry name" value="YjeF_N_dom_sf"/>
</dbReference>
<evidence type="ECO:0000256" key="10">
    <source>
        <dbReference type="ARBA" id="ARBA00023027"/>
    </source>
</evidence>
<evidence type="ECO:0000256" key="8">
    <source>
        <dbReference type="ARBA" id="ARBA00022857"/>
    </source>
</evidence>
<comment type="catalytic activity">
    <reaction evidence="2 18 19">
        <text>(6R)-NADPHX = (6S)-NADPHX</text>
        <dbReference type="Rhea" id="RHEA:32227"/>
        <dbReference type="ChEBI" id="CHEBI:64076"/>
        <dbReference type="ChEBI" id="CHEBI:64077"/>
        <dbReference type="EC" id="5.1.99.6"/>
    </reaction>
</comment>
<dbReference type="EC" id="4.2.1.136" evidence="19"/>
<evidence type="ECO:0000256" key="1">
    <source>
        <dbReference type="ARBA" id="ARBA00000013"/>
    </source>
</evidence>
<dbReference type="Pfam" id="PF01256">
    <property type="entry name" value="Carb_kinase"/>
    <property type="match status" value="1"/>
</dbReference>
<dbReference type="NCBIfam" id="TIGR00196">
    <property type="entry name" value="yjeF_cterm"/>
    <property type="match status" value="1"/>
</dbReference>
<keyword evidence="11 18" id="KW-0413">Isomerase</keyword>
<feature type="binding site" evidence="18">
    <location>
        <position position="63"/>
    </location>
    <ligand>
        <name>K(+)</name>
        <dbReference type="ChEBI" id="CHEBI:29103"/>
    </ligand>
</feature>
<evidence type="ECO:0000256" key="16">
    <source>
        <dbReference type="ARBA" id="ARBA00049209"/>
    </source>
</evidence>
<dbReference type="PROSITE" id="PS01050">
    <property type="entry name" value="YJEF_C_2"/>
    <property type="match status" value="1"/>
</dbReference>
<feature type="binding site" evidence="17">
    <location>
        <position position="439"/>
    </location>
    <ligand>
        <name>AMP</name>
        <dbReference type="ChEBI" id="CHEBI:456215"/>
    </ligand>
</feature>
<comment type="function">
    <text evidence="14 19">Bifunctional enzyme that catalyzes the epimerization of the S- and R-forms of NAD(P)HX and the dehydration of the S-form of NAD(P)HX at the expense of ADP, which is converted to AMP. This allows the repair of both epimers of NAD(P)HX, a damaged form of NAD(P)H that is a result of enzymatic or heat-dependent hydration.</text>
</comment>
<feature type="binding site" evidence="18">
    <location>
        <begin position="62"/>
        <end position="66"/>
    </location>
    <ligand>
        <name>(6S)-NADPHX</name>
        <dbReference type="ChEBI" id="CHEBI:64076"/>
    </ligand>
</feature>
<dbReference type="Pfam" id="PF03853">
    <property type="entry name" value="YjeF_N"/>
    <property type="match status" value="1"/>
</dbReference>
<dbReference type="InterPro" id="IPR004443">
    <property type="entry name" value="YjeF_N_dom"/>
</dbReference>
<dbReference type="NCBIfam" id="TIGR00197">
    <property type="entry name" value="yjeF_nterm"/>
    <property type="match status" value="1"/>
</dbReference>
<keyword evidence="5 18" id="KW-0479">Metal-binding</keyword>
<comment type="function">
    <text evidence="18">Catalyzes the epimerization of the S- and R-forms of NAD(P)HX, a damaged form of NAD(P)H that is a result of enzymatic or heat-dependent hydration. This is a prerequisite for the S-specific NAD(P)H-hydrate dehydratase to allow the repair of both epimers of NAD(P)HX.</text>
</comment>
<comment type="caution">
    <text evidence="18">Lacks conserved residue(s) required for the propagation of feature annotation.</text>
</comment>
<feature type="binding site" evidence="18">
    <location>
        <position position="125"/>
    </location>
    <ligand>
        <name>K(+)</name>
        <dbReference type="ChEBI" id="CHEBI:29103"/>
    </ligand>
</feature>
<dbReference type="HAMAP" id="MF_01966">
    <property type="entry name" value="NADHX_epimerase"/>
    <property type="match status" value="1"/>
</dbReference>
<dbReference type="InterPro" id="IPR030677">
    <property type="entry name" value="Nnr"/>
</dbReference>
<accession>A0ABY0TAL4</accession>
<keyword evidence="9 18" id="KW-0630">Potassium</keyword>
<evidence type="ECO:0000313" key="22">
    <source>
        <dbReference type="EMBL" id="SDQ25689.1"/>
    </source>
</evidence>
<dbReference type="PIRSF" id="PIRSF017184">
    <property type="entry name" value="Nnr"/>
    <property type="match status" value="1"/>
</dbReference>
<reference evidence="22 23" key="1">
    <citation type="submission" date="2016-10" db="EMBL/GenBank/DDBJ databases">
        <authorList>
            <person name="Varghese N."/>
            <person name="Submissions S."/>
        </authorList>
    </citation>
    <scope>NUCLEOTIDE SEQUENCE [LARGE SCALE GENOMIC DNA]</scope>
    <source>
        <strain evidence="22 23">Nl1</strain>
    </source>
</reference>
<dbReference type="InterPro" id="IPR000631">
    <property type="entry name" value="CARKD"/>
</dbReference>
<feature type="binding site" evidence="17">
    <location>
        <position position="263"/>
    </location>
    <ligand>
        <name>(6S)-NADPHX</name>
        <dbReference type="ChEBI" id="CHEBI:64076"/>
    </ligand>
</feature>
<comment type="similarity">
    <text evidence="17">Belongs to the NnrD/CARKD family.</text>
</comment>
<evidence type="ECO:0000256" key="13">
    <source>
        <dbReference type="ARBA" id="ARBA00023268"/>
    </source>
</evidence>
<dbReference type="Proteomes" id="UP000183471">
    <property type="component" value="Unassembled WGS sequence"/>
</dbReference>
<evidence type="ECO:0000256" key="12">
    <source>
        <dbReference type="ARBA" id="ARBA00023239"/>
    </source>
</evidence>
<evidence type="ECO:0000256" key="2">
    <source>
        <dbReference type="ARBA" id="ARBA00000909"/>
    </source>
</evidence>
<keyword evidence="7 17" id="KW-0067">ATP-binding</keyword>
<evidence type="ECO:0000256" key="3">
    <source>
        <dbReference type="ARBA" id="ARBA00006001"/>
    </source>
</evidence>
<feature type="binding site" evidence="17">
    <location>
        <position position="440"/>
    </location>
    <ligand>
        <name>(6S)-NADPHX</name>
        <dbReference type="ChEBI" id="CHEBI:64076"/>
    </ligand>
</feature>
<dbReference type="InterPro" id="IPR017953">
    <property type="entry name" value="Carbohydrate_kinase_pred_CS"/>
</dbReference>
<sequence>MRNYSTAVYTTAEIREIEQLAAALPGPPALMEKAGLAAAEVARDRLLIYGRTRVLVLAGPGNNGGDAFAAARHLQAWWFKVTLVFTGQRSTLSSDAQRMLDAWLTAGGKIFSGIPENEKWDMVIDGLFGIGLDHHEGRELAGQYLALVNTVNRMNLPVLALDIPSGLGSDSGQVRGAAIRAAMTVTFIGLKPGLVTHQGPEYCGEILLDDLDLNTLSLREPASWIMDQLLAQTLLPPPRSASSHKGTYGSVGIIGGSTGMMGAALLAGTAALKLGAGRVYLGLIAGKALEVDTTQPELMLRPVHEIFKLDQLSCLVVGPGLGMRPDARFWLSSALESTLPLVLDADALNLIATHSSVANLLRKRKAPSTLTPHPAEAARLLNMDISAIQNDRMAAAANLAKKFNCCAVLKGGGSICAVSGGKRYINTSGNPGLSSAGTGDVLSGIVGALLAQGVSSENALLLAVYLHGAAADILLKQQGGPVGMTASEISNTARNLLNQWVYSPEIH</sequence>
<name>A0ABY0TAL4_9PROT</name>
<comment type="similarity">
    <text evidence="18">Belongs to the NnrE/AIBP family.</text>
</comment>
<dbReference type="GO" id="GO:0016301">
    <property type="term" value="F:kinase activity"/>
    <property type="evidence" value="ECO:0007669"/>
    <property type="project" value="UniProtKB-KW"/>
</dbReference>
<keyword evidence="12 17" id="KW-0456">Lyase</keyword>
<feature type="binding site" evidence="18">
    <location>
        <position position="144"/>
    </location>
    <ligand>
        <name>(6S)-NADPHX</name>
        <dbReference type="ChEBI" id="CHEBI:64076"/>
    </ligand>
</feature>
<dbReference type="RefSeq" id="WP_074630266.1">
    <property type="nucleotide sequence ID" value="NZ_FNKY01000001.1"/>
</dbReference>
<dbReference type="SUPFAM" id="SSF64153">
    <property type="entry name" value="YjeF N-terminal domain-like"/>
    <property type="match status" value="1"/>
</dbReference>
<dbReference type="CDD" id="cd01171">
    <property type="entry name" value="YXKO-related"/>
    <property type="match status" value="1"/>
</dbReference>
<evidence type="ECO:0000259" key="21">
    <source>
        <dbReference type="PROSITE" id="PS51385"/>
    </source>
</evidence>
<comment type="catalytic activity">
    <reaction evidence="1 18 19">
        <text>(6R)-NADHX = (6S)-NADHX</text>
        <dbReference type="Rhea" id="RHEA:32215"/>
        <dbReference type="ChEBI" id="CHEBI:64074"/>
        <dbReference type="ChEBI" id="CHEBI:64075"/>
        <dbReference type="EC" id="5.1.99.6"/>
    </reaction>
</comment>
<keyword evidence="8 17" id="KW-0521">NADP</keyword>
<comment type="function">
    <text evidence="17">Catalyzes the dehydration of the S-form of NAD(P)HX at the expense of ADP, which is converted to AMP. Together with NAD(P)HX epimerase, which catalyzes the epimerization of the S- and R-forms, the enzyme allows the repair of both epimers of NAD(P)HX, a damaged form of NAD(P)H that is a result of enzymatic or heat-dependent hydration.</text>
</comment>
<dbReference type="SUPFAM" id="SSF53613">
    <property type="entry name" value="Ribokinase-like"/>
    <property type="match status" value="1"/>
</dbReference>